<name>A0ABW2FZI2_9ACTN</name>
<dbReference type="EMBL" id="JBHTAJ010000051">
    <property type="protein sequence ID" value="MFC7182671.1"/>
    <property type="molecule type" value="Genomic_DNA"/>
</dbReference>
<gene>
    <name evidence="2" type="ORF">ACFQMG_24275</name>
</gene>
<feature type="region of interest" description="Disordered" evidence="1">
    <location>
        <begin position="1"/>
        <end position="21"/>
    </location>
</feature>
<dbReference type="RefSeq" id="WP_345709203.1">
    <property type="nucleotide sequence ID" value="NZ_BAABKV010000001.1"/>
</dbReference>
<organism evidence="2 3">
    <name type="scientific">Kitasatospora paranensis</name>
    <dbReference type="NCBI Taxonomy" id="258053"/>
    <lineage>
        <taxon>Bacteria</taxon>
        <taxon>Bacillati</taxon>
        <taxon>Actinomycetota</taxon>
        <taxon>Actinomycetes</taxon>
        <taxon>Kitasatosporales</taxon>
        <taxon>Streptomycetaceae</taxon>
        <taxon>Kitasatospora</taxon>
    </lineage>
</organism>
<evidence type="ECO:0008006" key="4">
    <source>
        <dbReference type="Google" id="ProtNLM"/>
    </source>
</evidence>
<protein>
    <recommendedName>
        <fullName evidence="4">C2H2-type domain-containing protein</fullName>
    </recommendedName>
</protein>
<comment type="caution">
    <text evidence="2">The sequence shown here is derived from an EMBL/GenBank/DDBJ whole genome shotgun (WGS) entry which is preliminary data.</text>
</comment>
<dbReference type="Proteomes" id="UP001596435">
    <property type="component" value="Unassembled WGS sequence"/>
</dbReference>
<evidence type="ECO:0000313" key="2">
    <source>
        <dbReference type="EMBL" id="MFC7182671.1"/>
    </source>
</evidence>
<reference evidence="3" key="1">
    <citation type="journal article" date="2019" name="Int. J. Syst. Evol. Microbiol.">
        <title>The Global Catalogue of Microorganisms (GCM) 10K type strain sequencing project: providing services to taxonomists for standard genome sequencing and annotation.</title>
        <authorList>
            <consortium name="The Broad Institute Genomics Platform"/>
            <consortium name="The Broad Institute Genome Sequencing Center for Infectious Disease"/>
            <person name="Wu L."/>
            <person name="Ma J."/>
        </authorList>
    </citation>
    <scope>NUCLEOTIDE SEQUENCE [LARGE SCALE GENOMIC DNA]</scope>
    <source>
        <strain evidence="3">CGMCC 1.12859</strain>
    </source>
</reference>
<keyword evidence="3" id="KW-1185">Reference proteome</keyword>
<proteinExistence type="predicted"/>
<evidence type="ECO:0000313" key="3">
    <source>
        <dbReference type="Proteomes" id="UP001596435"/>
    </source>
</evidence>
<sequence length="244" mass="25490">MTDRSNLGPAPGPADDVPALLDGIEADPDDASWNRLWEALYPQGGTRPASFAALPRLAALAATGDPDSRVNALFLAGAVLGGQDRDSEVRTTHAAAVATLLHTAQELRPALAAAKDPAEYVYLLESVLAFEGVPVWSTELGRGLANGGYELYCPHCSAGQFIAIGPYGHFSTSGDWTPAADATTLPLRPADPADLHGIGRRLHRTALADGREDVATALTHLFGTARCTGCRAEFSVADQAAVHA</sequence>
<accession>A0ABW2FZI2</accession>
<feature type="compositionally biased region" description="Low complexity" evidence="1">
    <location>
        <begin position="7"/>
        <end position="21"/>
    </location>
</feature>
<evidence type="ECO:0000256" key="1">
    <source>
        <dbReference type="SAM" id="MobiDB-lite"/>
    </source>
</evidence>